<comment type="subcellular location">
    <subcellularLocation>
        <location evidence="8">Cytoplasm</location>
    </subcellularLocation>
</comment>
<evidence type="ECO:0000256" key="8">
    <source>
        <dbReference type="HAMAP-Rule" id="MF_00158"/>
    </source>
</evidence>
<feature type="binding site" evidence="8">
    <location>
        <begin position="184"/>
        <end position="187"/>
    </location>
    <ligand>
        <name>ATP</name>
        <dbReference type="ChEBI" id="CHEBI:30616"/>
    </ligand>
</feature>
<comment type="pathway">
    <text evidence="1 8">Cofactor biosynthesis; (R)-pantothenate biosynthesis; (R)-pantothenate from (R)-pantoate and beta-alanine: step 1/1.</text>
</comment>
<comment type="catalytic activity">
    <reaction evidence="7 8">
        <text>(R)-pantoate + beta-alanine + ATP = (R)-pantothenate + AMP + diphosphate + H(+)</text>
        <dbReference type="Rhea" id="RHEA:10912"/>
        <dbReference type="ChEBI" id="CHEBI:15378"/>
        <dbReference type="ChEBI" id="CHEBI:15980"/>
        <dbReference type="ChEBI" id="CHEBI:29032"/>
        <dbReference type="ChEBI" id="CHEBI:30616"/>
        <dbReference type="ChEBI" id="CHEBI:33019"/>
        <dbReference type="ChEBI" id="CHEBI:57966"/>
        <dbReference type="ChEBI" id="CHEBI:456215"/>
        <dbReference type="EC" id="6.3.2.1"/>
    </reaction>
</comment>
<comment type="subunit">
    <text evidence="8">Homodimer.</text>
</comment>
<dbReference type="SUPFAM" id="SSF52374">
    <property type="entry name" value="Nucleotidylyl transferase"/>
    <property type="match status" value="1"/>
</dbReference>
<comment type="miscellaneous">
    <text evidence="8">The reaction proceeds by a bi uni uni bi ping pong mechanism.</text>
</comment>
<organism evidence="9 10">
    <name type="scientific">Desulfosoma caldarium</name>
    <dbReference type="NCBI Taxonomy" id="610254"/>
    <lineage>
        <taxon>Bacteria</taxon>
        <taxon>Pseudomonadati</taxon>
        <taxon>Thermodesulfobacteriota</taxon>
        <taxon>Syntrophobacteria</taxon>
        <taxon>Syntrophobacterales</taxon>
        <taxon>Syntrophobacteraceae</taxon>
        <taxon>Desulfosoma</taxon>
    </lineage>
</organism>
<keyword evidence="10" id="KW-1185">Reference proteome</keyword>
<protein>
    <recommendedName>
        <fullName evidence="8">Pantothenate synthetase</fullName>
        <shortName evidence="8">PS</shortName>
        <ecNumber evidence="8">6.3.2.1</ecNumber>
    </recommendedName>
    <alternativeName>
        <fullName evidence="8">Pantoate--beta-alanine ligase</fullName>
    </alternativeName>
    <alternativeName>
        <fullName evidence="8">Pantoate-activating enzyme</fullName>
    </alternativeName>
</protein>
<feature type="binding site" evidence="8">
    <location>
        <begin position="147"/>
        <end position="150"/>
    </location>
    <ligand>
        <name>ATP</name>
        <dbReference type="ChEBI" id="CHEBI:30616"/>
    </ligand>
</feature>
<dbReference type="EMBL" id="RJVA01000010">
    <property type="protein sequence ID" value="ROR01577.1"/>
    <property type="molecule type" value="Genomic_DNA"/>
</dbReference>
<evidence type="ECO:0000256" key="2">
    <source>
        <dbReference type="ARBA" id="ARBA00009256"/>
    </source>
</evidence>
<dbReference type="UniPathway" id="UPA00028">
    <property type="reaction ID" value="UER00005"/>
</dbReference>
<keyword evidence="6 8" id="KW-0067">ATP-binding</keyword>
<dbReference type="FunFam" id="3.30.1300.10:FF:000001">
    <property type="entry name" value="Pantothenate synthetase"/>
    <property type="match status" value="1"/>
</dbReference>
<dbReference type="InterPro" id="IPR004821">
    <property type="entry name" value="Cyt_trans-like"/>
</dbReference>
<feature type="binding site" evidence="8">
    <location>
        <position position="61"/>
    </location>
    <ligand>
        <name>beta-alanine</name>
        <dbReference type="ChEBI" id="CHEBI:57966"/>
    </ligand>
</feature>
<comment type="caution">
    <text evidence="9">The sequence shown here is derived from an EMBL/GenBank/DDBJ whole genome shotgun (WGS) entry which is preliminary data.</text>
</comment>
<comment type="function">
    <text evidence="8">Catalyzes the condensation of pantoate with beta-alanine in an ATP-dependent reaction via a pantoyl-adenylate intermediate.</text>
</comment>
<dbReference type="FunFam" id="3.40.50.620:FF:000013">
    <property type="entry name" value="Pantothenate synthetase"/>
    <property type="match status" value="1"/>
</dbReference>
<feature type="binding site" evidence="8">
    <location>
        <position position="153"/>
    </location>
    <ligand>
        <name>(R)-pantoate</name>
        <dbReference type="ChEBI" id="CHEBI:15980"/>
    </ligand>
</feature>
<evidence type="ECO:0000313" key="9">
    <source>
        <dbReference type="EMBL" id="ROR01577.1"/>
    </source>
</evidence>
<feature type="active site" description="Proton donor" evidence="8">
    <location>
        <position position="37"/>
    </location>
</feature>
<evidence type="ECO:0000256" key="6">
    <source>
        <dbReference type="ARBA" id="ARBA00022840"/>
    </source>
</evidence>
<dbReference type="PANTHER" id="PTHR21299">
    <property type="entry name" value="CYTIDYLATE KINASE/PANTOATE-BETA-ALANINE LIGASE"/>
    <property type="match status" value="1"/>
</dbReference>
<gene>
    <name evidence="8" type="primary">panC</name>
    <name evidence="9" type="ORF">EDC27_0756</name>
</gene>
<dbReference type="PANTHER" id="PTHR21299:SF1">
    <property type="entry name" value="PANTOATE--BETA-ALANINE LIGASE"/>
    <property type="match status" value="1"/>
</dbReference>
<dbReference type="GO" id="GO:0015940">
    <property type="term" value="P:pantothenate biosynthetic process"/>
    <property type="evidence" value="ECO:0007669"/>
    <property type="project" value="UniProtKB-UniRule"/>
</dbReference>
<accession>A0A3N1VNS7</accession>
<dbReference type="OrthoDB" id="9773087at2"/>
<evidence type="ECO:0000256" key="4">
    <source>
        <dbReference type="ARBA" id="ARBA00022655"/>
    </source>
</evidence>
<dbReference type="GO" id="GO:0005524">
    <property type="term" value="F:ATP binding"/>
    <property type="evidence" value="ECO:0007669"/>
    <property type="project" value="UniProtKB-KW"/>
</dbReference>
<keyword evidence="8" id="KW-0963">Cytoplasm</keyword>
<dbReference type="NCBIfam" id="TIGR00018">
    <property type="entry name" value="panC"/>
    <property type="match status" value="1"/>
</dbReference>
<dbReference type="InterPro" id="IPR003721">
    <property type="entry name" value="Pantoate_ligase"/>
</dbReference>
<name>A0A3N1VNS7_9BACT</name>
<reference evidence="9 10" key="1">
    <citation type="submission" date="2018-11" db="EMBL/GenBank/DDBJ databases">
        <title>Genomic Encyclopedia of Type Strains, Phase IV (KMG-IV): sequencing the most valuable type-strain genomes for metagenomic binning, comparative biology and taxonomic classification.</title>
        <authorList>
            <person name="Goeker M."/>
        </authorList>
    </citation>
    <scope>NUCLEOTIDE SEQUENCE [LARGE SCALE GENOMIC DNA]</scope>
    <source>
        <strain evidence="9 10">DSM 22027</strain>
    </source>
</reference>
<dbReference type="RefSeq" id="WP_123289290.1">
    <property type="nucleotide sequence ID" value="NZ_RJVA01000010.1"/>
</dbReference>
<dbReference type="GO" id="GO:0005829">
    <property type="term" value="C:cytosol"/>
    <property type="evidence" value="ECO:0007669"/>
    <property type="project" value="TreeGrafter"/>
</dbReference>
<dbReference type="CDD" id="cd00560">
    <property type="entry name" value="PanC"/>
    <property type="match status" value="1"/>
</dbReference>
<dbReference type="InterPro" id="IPR014729">
    <property type="entry name" value="Rossmann-like_a/b/a_fold"/>
</dbReference>
<dbReference type="HAMAP" id="MF_00158">
    <property type="entry name" value="PanC"/>
    <property type="match status" value="1"/>
</dbReference>
<dbReference type="AlphaFoldDB" id="A0A3N1VNS7"/>
<evidence type="ECO:0000313" key="10">
    <source>
        <dbReference type="Proteomes" id="UP000276223"/>
    </source>
</evidence>
<dbReference type="GO" id="GO:0004592">
    <property type="term" value="F:pantoate-beta-alanine ligase activity"/>
    <property type="evidence" value="ECO:0007669"/>
    <property type="project" value="UniProtKB-UniRule"/>
</dbReference>
<proteinExistence type="inferred from homology"/>
<dbReference type="NCBIfam" id="TIGR00125">
    <property type="entry name" value="cyt_tran_rel"/>
    <property type="match status" value="1"/>
</dbReference>
<dbReference type="Gene3D" id="3.30.1300.10">
    <property type="entry name" value="Pantoate-beta-alanine ligase, C-terminal domain"/>
    <property type="match status" value="1"/>
</dbReference>
<dbReference type="Pfam" id="PF02569">
    <property type="entry name" value="Pantoate_ligase"/>
    <property type="match status" value="1"/>
</dbReference>
<feature type="binding site" evidence="8">
    <location>
        <position position="61"/>
    </location>
    <ligand>
        <name>(R)-pantoate</name>
        <dbReference type="ChEBI" id="CHEBI:15980"/>
    </ligand>
</feature>
<keyword evidence="3 8" id="KW-0436">Ligase</keyword>
<dbReference type="EC" id="6.3.2.1" evidence="8"/>
<keyword evidence="5 8" id="KW-0547">Nucleotide-binding</keyword>
<evidence type="ECO:0000256" key="7">
    <source>
        <dbReference type="ARBA" id="ARBA00048258"/>
    </source>
</evidence>
<comment type="similarity">
    <text evidence="2 8">Belongs to the pantothenate synthetase family.</text>
</comment>
<dbReference type="Proteomes" id="UP000276223">
    <property type="component" value="Unassembled WGS sequence"/>
</dbReference>
<dbReference type="InterPro" id="IPR042176">
    <property type="entry name" value="Pantoate_ligase_C"/>
</dbReference>
<evidence type="ECO:0000256" key="1">
    <source>
        <dbReference type="ARBA" id="ARBA00004990"/>
    </source>
</evidence>
<keyword evidence="4 8" id="KW-0566">Pantothenate biosynthesis</keyword>
<dbReference type="Gene3D" id="3.40.50.620">
    <property type="entry name" value="HUPs"/>
    <property type="match status" value="1"/>
</dbReference>
<sequence>MRVIDTVGEMQQQANLWRREGRVIGFVPTMGYLHEGHLALMRCAKEKSDRVVVSVFVNPTQFGPGEDFERYPRDLDRDLGLMASLGVDVVFAPSVENMYPQGFQTYVEVLEVTRPLCGAKRPGHFRGVTTVVAKLFHIVKPHVAVFGEKDYQQLLTIRRMVQDLAMDVEIVGHPIVREPDGLAMSSRNVYLSPDERKQARLLSQALAEASRLVEAGERDGSALVSAARKILAQGPSIRIDYAELRDAETLEKMGALDRPGVLALAAYVGQARLIDNAVLQP</sequence>
<evidence type="ECO:0000256" key="3">
    <source>
        <dbReference type="ARBA" id="ARBA00022598"/>
    </source>
</evidence>
<feature type="binding site" evidence="8">
    <location>
        <begin position="30"/>
        <end position="37"/>
    </location>
    <ligand>
        <name>ATP</name>
        <dbReference type="ChEBI" id="CHEBI:30616"/>
    </ligand>
</feature>
<evidence type="ECO:0000256" key="5">
    <source>
        <dbReference type="ARBA" id="ARBA00022741"/>
    </source>
</evidence>
<feature type="binding site" evidence="8">
    <location>
        <position position="176"/>
    </location>
    <ligand>
        <name>ATP</name>
        <dbReference type="ChEBI" id="CHEBI:30616"/>
    </ligand>
</feature>